<evidence type="ECO:0000256" key="3">
    <source>
        <dbReference type="SAM" id="MobiDB-lite"/>
    </source>
</evidence>
<dbReference type="AlphaFoldDB" id="A0A022L0A8"/>
<keyword evidence="1" id="KW-0560">Oxidoreductase</keyword>
<evidence type="ECO:0000313" key="7">
    <source>
        <dbReference type="Proteomes" id="UP000019754"/>
    </source>
</evidence>
<dbReference type="Gene3D" id="3.40.50.720">
    <property type="entry name" value="NAD(P)-binding Rossmann-like Domain"/>
    <property type="match status" value="1"/>
</dbReference>
<dbReference type="EMBL" id="AORC01000004">
    <property type="protein sequence ID" value="EYT50503.1"/>
    <property type="molecule type" value="Genomic_DNA"/>
</dbReference>
<name>A0A022L0A8_9MICO</name>
<feature type="region of interest" description="Disordered" evidence="3">
    <location>
        <begin position="281"/>
        <end position="313"/>
    </location>
</feature>
<dbReference type="Pfam" id="PF22725">
    <property type="entry name" value="GFO_IDH_MocA_C3"/>
    <property type="match status" value="1"/>
</dbReference>
<comment type="caution">
    <text evidence="6">The sequence shown here is derived from an EMBL/GenBank/DDBJ whole genome shotgun (WGS) entry which is preliminary data.</text>
</comment>
<evidence type="ECO:0000259" key="5">
    <source>
        <dbReference type="Pfam" id="PF22725"/>
    </source>
</evidence>
<accession>A0A022L0A8</accession>
<evidence type="ECO:0000259" key="4">
    <source>
        <dbReference type="Pfam" id="PF01408"/>
    </source>
</evidence>
<reference evidence="6 7" key="1">
    <citation type="journal article" date="2013" name="Genome Announc.">
        <title>Draft genome sequence of an Actinobacterium, Brachybacterium muris strain UCD-AY4.</title>
        <authorList>
            <person name="Lo J.R."/>
            <person name="Lang J.M."/>
            <person name="Darling A.E."/>
            <person name="Eisen J.A."/>
            <person name="Coil D.A."/>
        </authorList>
    </citation>
    <scope>NUCLEOTIDE SEQUENCE [LARGE SCALE GENOMIC DNA]</scope>
    <source>
        <strain evidence="6 7">UCD-AY4</strain>
    </source>
</reference>
<gene>
    <name evidence="6" type="ORF">D641_0104355</name>
</gene>
<dbReference type="OrthoDB" id="9776544at2"/>
<dbReference type="PANTHER" id="PTHR43818:SF11">
    <property type="entry name" value="BCDNA.GH03377"/>
    <property type="match status" value="1"/>
</dbReference>
<dbReference type="PANTHER" id="PTHR43818">
    <property type="entry name" value="BCDNA.GH03377"/>
    <property type="match status" value="1"/>
</dbReference>
<evidence type="ECO:0000256" key="2">
    <source>
        <dbReference type="ARBA" id="ARBA00023027"/>
    </source>
</evidence>
<feature type="domain" description="GFO/IDH/MocA-like oxidoreductase" evidence="5">
    <location>
        <begin position="139"/>
        <end position="268"/>
    </location>
</feature>
<feature type="compositionally biased region" description="Basic and acidic residues" evidence="3">
    <location>
        <begin position="285"/>
        <end position="295"/>
    </location>
</feature>
<dbReference type="STRING" id="1249481.D641_0104355"/>
<evidence type="ECO:0000313" key="6">
    <source>
        <dbReference type="EMBL" id="EYT50503.1"/>
    </source>
</evidence>
<organism evidence="6 7">
    <name type="scientific">Brachybacterium muris UCD-AY4</name>
    <dbReference type="NCBI Taxonomy" id="1249481"/>
    <lineage>
        <taxon>Bacteria</taxon>
        <taxon>Bacillati</taxon>
        <taxon>Actinomycetota</taxon>
        <taxon>Actinomycetes</taxon>
        <taxon>Micrococcales</taxon>
        <taxon>Dermabacteraceae</taxon>
        <taxon>Brachybacterium</taxon>
    </lineage>
</organism>
<dbReference type="SUPFAM" id="SSF51735">
    <property type="entry name" value="NAD(P)-binding Rossmann-fold domains"/>
    <property type="match status" value="1"/>
</dbReference>
<feature type="domain" description="Gfo/Idh/MocA-like oxidoreductase N-terminal" evidence="4">
    <location>
        <begin position="9"/>
        <end position="122"/>
    </location>
</feature>
<dbReference type="Gene3D" id="3.30.360.10">
    <property type="entry name" value="Dihydrodipicolinate Reductase, domain 2"/>
    <property type="match status" value="1"/>
</dbReference>
<dbReference type="InterPro" id="IPR050463">
    <property type="entry name" value="Gfo/Idh/MocA_oxidrdct_glycsds"/>
</dbReference>
<dbReference type="InterPro" id="IPR000683">
    <property type="entry name" value="Gfo/Idh/MocA-like_OxRdtase_N"/>
</dbReference>
<dbReference type="GO" id="GO:0000166">
    <property type="term" value="F:nucleotide binding"/>
    <property type="evidence" value="ECO:0007669"/>
    <property type="project" value="InterPro"/>
</dbReference>
<sequence length="385" mass="40209">MNTRTGRVGVGIIGAGVIAAQYLGQLTTFPDVTVHAIGDLRPEAAKARAEEYGVPHHGGVETVLENPEVEIVVNLTIPAAHHAVSSAILAAGKHVWSEKPLTTTREDAADLLRVAEEKGLRIGCAPDTVLGAGVQTSLRTLASGAIGEARSAVARFRSPGPESWHPNPDFLFQVGAGPLYDIGPYYLTALVMAYGPVTSVSAVGSRASATRTIGSGPRTGETFEVEVPTHVNGLLRFASGATGAVEFSFDDPIGRPHVLELTGSTGTIGLPDPNVFDGPTQVAQRGDKDWSEHKAVGAGSSDSRSNRALPPHDLQVGRGLGVLEMARAIRAGRPHRLTGELADHVLDIMISLDEATHTPESVTVASTVAAPALLDEDFDPHAATL</sequence>
<dbReference type="RefSeq" id="WP_017822583.1">
    <property type="nucleotide sequence ID" value="NZ_AORC01000004.1"/>
</dbReference>
<keyword evidence="7" id="KW-1185">Reference proteome</keyword>
<protein>
    <submittedName>
        <fullName evidence="6">Oxidoreductase</fullName>
    </submittedName>
</protein>
<keyword evidence="2" id="KW-0520">NAD</keyword>
<dbReference type="Pfam" id="PF01408">
    <property type="entry name" value="GFO_IDH_MocA"/>
    <property type="match status" value="1"/>
</dbReference>
<dbReference type="Proteomes" id="UP000019754">
    <property type="component" value="Unassembled WGS sequence"/>
</dbReference>
<evidence type="ECO:0000256" key="1">
    <source>
        <dbReference type="ARBA" id="ARBA00023002"/>
    </source>
</evidence>
<dbReference type="InterPro" id="IPR055170">
    <property type="entry name" value="GFO_IDH_MocA-like_dom"/>
</dbReference>
<dbReference type="HOGENOM" id="CLU_023194_6_0_11"/>
<dbReference type="InterPro" id="IPR036291">
    <property type="entry name" value="NAD(P)-bd_dom_sf"/>
</dbReference>
<dbReference type="GO" id="GO:0016491">
    <property type="term" value="F:oxidoreductase activity"/>
    <property type="evidence" value="ECO:0007669"/>
    <property type="project" value="UniProtKB-KW"/>
</dbReference>
<proteinExistence type="predicted"/>
<dbReference type="SUPFAM" id="SSF55347">
    <property type="entry name" value="Glyceraldehyde-3-phosphate dehydrogenase-like, C-terminal domain"/>
    <property type="match status" value="1"/>
</dbReference>